<evidence type="ECO:0000313" key="1">
    <source>
        <dbReference type="EMBL" id="MEJ8856358.1"/>
    </source>
</evidence>
<evidence type="ECO:0000313" key="2">
    <source>
        <dbReference type="Proteomes" id="UP001367030"/>
    </source>
</evidence>
<organism evidence="1 2">
    <name type="scientific">Variovorax robiniae</name>
    <dbReference type="NCBI Taxonomy" id="1836199"/>
    <lineage>
        <taxon>Bacteria</taxon>
        <taxon>Pseudomonadati</taxon>
        <taxon>Pseudomonadota</taxon>
        <taxon>Betaproteobacteria</taxon>
        <taxon>Burkholderiales</taxon>
        <taxon>Comamonadaceae</taxon>
        <taxon>Variovorax</taxon>
    </lineage>
</organism>
<proteinExistence type="predicted"/>
<dbReference type="Proteomes" id="UP001367030">
    <property type="component" value="Unassembled WGS sequence"/>
</dbReference>
<reference evidence="1 2" key="1">
    <citation type="submission" date="2024-03" db="EMBL/GenBank/DDBJ databases">
        <title>Novel species of the genus Variovorax.</title>
        <authorList>
            <person name="Liu Q."/>
            <person name="Xin Y.-H."/>
        </authorList>
    </citation>
    <scope>NUCLEOTIDE SEQUENCE [LARGE SCALE GENOMIC DNA]</scope>
    <source>
        <strain evidence="1 2">KACC 18901</strain>
    </source>
</reference>
<dbReference type="RefSeq" id="WP_340336438.1">
    <property type="nucleotide sequence ID" value="NZ_JBBKZS010000007.1"/>
</dbReference>
<sequence>MFDFEQNESDAKPYRASLLGFVLAVSTDGNDGELEQHRLTSLRISRIGTTDTKGGIQMLTFYGASLIDAVLAAQEAGLEFESLAMSEPSGKVNRVYVQSRAITAAAAESDDAISFRATLGGKHGTGVLFIHQPFDDDDDDDNYLPIMEARIGRSDESILVAGENVYACIEVIKRNFDVSRVVFEQPAQKRPRERHASPWKQDQ</sequence>
<gene>
    <name evidence="1" type="ORF">WKW79_17390</name>
</gene>
<accession>A0ABU8XBG9</accession>
<keyword evidence="2" id="KW-1185">Reference proteome</keyword>
<name>A0ABU8XBG9_9BURK</name>
<dbReference type="EMBL" id="JBBKZS010000007">
    <property type="protein sequence ID" value="MEJ8856358.1"/>
    <property type="molecule type" value="Genomic_DNA"/>
</dbReference>
<protein>
    <submittedName>
        <fullName evidence="1">Uncharacterized protein</fullName>
    </submittedName>
</protein>
<comment type="caution">
    <text evidence="1">The sequence shown here is derived from an EMBL/GenBank/DDBJ whole genome shotgun (WGS) entry which is preliminary data.</text>
</comment>